<feature type="region of interest" description="Disordered" evidence="2">
    <location>
        <begin position="239"/>
        <end position="292"/>
    </location>
</feature>
<keyword evidence="1" id="KW-0862">Zinc</keyword>
<dbReference type="GO" id="GO:0008270">
    <property type="term" value="F:zinc ion binding"/>
    <property type="evidence" value="ECO:0007669"/>
    <property type="project" value="UniProtKB-KW"/>
</dbReference>
<proteinExistence type="predicted"/>
<evidence type="ECO:0000313" key="4">
    <source>
        <dbReference type="EMBL" id="CAH2021352.1"/>
    </source>
</evidence>
<organism evidence="4 5">
    <name type="scientific">Acanthoscelides obtectus</name>
    <name type="common">Bean weevil</name>
    <name type="synonym">Bruchus obtectus</name>
    <dbReference type="NCBI Taxonomy" id="200917"/>
    <lineage>
        <taxon>Eukaryota</taxon>
        <taxon>Metazoa</taxon>
        <taxon>Ecdysozoa</taxon>
        <taxon>Arthropoda</taxon>
        <taxon>Hexapoda</taxon>
        <taxon>Insecta</taxon>
        <taxon>Pterygota</taxon>
        <taxon>Neoptera</taxon>
        <taxon>Endopterygota</taxon>
        <taxon>Coleoptera</taxon>
        <taxon>Polyphaga</taxon>
        <taxon>Cucujiformia</taxon>
        <taxon>Chrysomeloidea</taxon>
        <taxon>Chrysomelidae</taxon>
        <taxon>Bruchinae</taxon>
        <taxon>Bruchini</taxon>
        <taxon>Acanthoscelides</taxon>
    </lineage>
</organism>
<evidence type="ECO:0000256" key="2">
    <source>
        <dbReference type="SAM" id="MobiDB-lite"/>
    </source>
</evidence>
<name>A0A9P0QJ28_ACAOB</name>
<accession>A0A9P0QJ28</accession>
<evidence type="ECO:0000259" key="3">
    <source>
        <dbReference type="PROSITE" id="PS50157"/>
    </source>
</evidence>
<feature type="domain" description="C2H2-type" evidence="3">
    <location>
        <begin position="136"/>
        <end position="164"/>
    </location>
</feature>
<sequence length="325" mass="36121">LRRINIASEDRDGDGPTPSQNPRPGAHDDGNGDNKDIEILLPYIERSCPLCLKRSINILHMTLNDEIKHVKSDHKDIQIRFKCRMCSKMYIAKHAALCHVPKCPVGAAAAAPPPESTDSETDGVPSNRPIPESVGVACPDCGERYSGRGALTQHQRHRHPLTRNEARAAGTRRSPRQRRLVIFTEEEEQIMMECELRYRGELRIAMRMRELIPEKTLKQLRDKRAQKCYKERRERYLAERGITASASTDDDSTEPVSTDTGDGRATVPQEEAPETNSCEEAGVGGGSPIPVPELLDVSAVAAIAGGENNVNYHPHRRKHKSDSDA</sequence>
<feature type="compositionally biased region" description="Basic and acidic residues" evidence="2">
    <location>
        <begin position="25"/>
        <end position="34"/>
    </location>
</feature>
<feature type="region of interest" description="Disordered" evidence="2">
    <location>
        <begin position="1"/>
        <end position="34"/>
    </location>
</feature>
<reference evidence="4" key="1">
    <citation type="submission" date="2022-03" db="EMBL/GenBank/DDBJ databases">
        <authorList>
            <person name="Sayadi A."/>
        </authorList>
    </citation>
    <scope>NUCLEOTIDE SEQUENCE</scope>
</reference>
<evidence type="ECO:0000256" key="1">
    <source>
        <dbReference type="PROSITE-ProRule" id="PRU00042"/>
    </source>
</evidence>
<dbReference type="InterPro" id="IPR013087">
    <property type="entry name" value="Znf_C2H2_type"/>
</dbReference>
<keyword evidence="5" id="KW-1185">Reference proteome</keyword>
<dbReference type="Proteomes" id="UP001152888">
    <property type="component" value="Unassembled WGS sequence"/>
</dbReference>
<comment type="caution">
    <text evidence="4">The sequence shown here is derived from an EMBL/GenBank/DDBJ whole genome shotgun (WGS) entry which is preliminary data.</text>
</comment>
<dbReference type="OrthoDB" id="6782707at2759"/>
<keyword evidence="1" id="KW-0863">Zinc-finger</keyword>
<feature type="region of interest" description="Disordered" evidence="2">
    <location>
        <begin position="108"/>
        <end position="130"/>
    </location>
</feature>
<dbReference type="PROSITE" id="PS50157">
    <property type="entry name" value="ZINC_FINGER_C2H2_2"/>
    <property type="match status" value="1"/>
</dbReference>
<dbReference type="AlphaFoldDB" id="A0A9P0QJ28"/>
<dbReference type="EMBL" id="CAKOFQ010012154">
    <property type="protein sequence ID" value="CAH2021352.1"/>
    <property type="molecule type" value="Genomic_DNA"/>
</dbReference>
<protein>
    <recommendedName>
        <fullName evidence="3">C2H2-type domain-containing protein</fullName>
    </recommendedName>
</protein>
<dbReference type="PROSITE" id="PS00028">
    <property type="entry name" value="ZINC_FINGER_C2H2_1"/>
    <property type="match status" value="1"/>
</dbReference>
<feature type="non-terminal residue" evidence="4">
    <location>
        <position position="1"/>
    </location>
</feature>
<gene>
    <name evidence="4" type="ORF">ACAOBT_LOCUS38487</name>
</gene>
<feature type="region of interest" description="Disordered" evidence="2">
    <location>
        <begin position="151"/>
        <end position="175"/>
    </location>
</feature>
<keyword evidence="1" id="KW-0479">Metal-binding</keyword>
<evidence type="ECO:0000313" key="5">
    <source>
        <dbReference type="Proteomes" id="UP001152888"/>
    </source>
</evidence>